<reference evidence="1" key="1">
    <citation type="submission" date="2020-04" db="EMBL/GenBank/DDBJ databases">
        <authorList>
            <person name="Chiriac C."/>
            <person name="Salcher M."/>
            <person name="Ghai R."/>
            <person name="Kavagutti S V."/>
        </authorList>
    </citation>
    <scope>NUCLEOTIDE SEQUENCE</scope>
</reference>
<protein>
    <submittedName>
        <fullName evidence="1">Uncharacterized protein</fullName>
    </submittedName>
</protein>
<dbReference type="EMBL" id="LR796594">
    <property type="protein sequence ID" value="CAB4153365.1"/>
    <property type="molecule type" value="Genomic_DNA"/>
</dbReference>
<organism evidence="1">
    <name type="scientific">uncultured Caudovirales phage</name>
    <dbReference type="NCBI Taxonomy" id="2100421"/>
    <lineage>
        <taxon>Viruses</taxon>
        <taxon>Duplodnaviria</taxon>
        <taxon>Heunggongvirae</taxon>
        <taxon>Uroviricota</taxon>
        <taxon>Caudoviricetes</taxon>
        <taxon>Peduoviridae</taxon>
        <taxon>Maltschvirus</taxon>
        <taxon>Maltschvirus maltsch</taxon>
    </lineage>
</organism>
<proteinExistence type="predicted"/>
<name>A0A6J5N188_9CAUD</name>
<evidence type="ECO:0000313" key="1">
    <source>
        <dbReference type="EMBL" id="CAB4153365.1"/>
    </source>
</evidence>
<gene>
    <name evidence="1" type="ORF">UFOVP622_6</name>
</gene>
<sequence length="122" mass="14541">MIIEELRIGNLVLFENEIQEISSIHSDNTIRLRKNKNEKCHGCYKVDSFKIKPILLTQELLLNLGYKNVGMYFQIDTNIEFFINENKLICDLYGETLYNMDFVHQLQNLHFSLYHEQLKINK</sequence>
<accession>A0A6J5N188</accession>